<dbReference type="GO" id="GO:0016791">
    <property type="term" value="F:phosphatase activity"/>
    <property type="evidence" value="ECO:0007669"/>
    <property type="project" value="TreeGrafter"/>
</dbReference>
<dbReference type="PANTHER" id="PTHR48100">
    <property type="entry name" value="BROAD-SPECIFICITY PHOSPHATASE YOR283W-RELATED"/>
    <property type="match status" value="1"/>
</dbReference>
<reference evidence="1 2" key="1">
    <citation type="submission" date="2018-06" db="EMBL/GenBank/DDBJ databases">
        <title>Genomic Encyclopedia of Archaeal and Bacterial Type Strains, Phase II (KMG-II): from individual species to whole genera.</title>
        <authorList>
            <person name="Goeker M."/>
        </authorList>
    </citation>
    <scope>NUCLEOTIDE SEQUENCE [LARGE SCALE GENOMIC DNA]</scope>
    <source>
        <strain evidence="1 2">KACC 16626</strain>
    </source>
</reference>
<keyword evidence="2" id="KW-1185">Reference proteome</keyword>
<dbReference type="GO" id="GO:0005737">
    <property type="term" value="C:cytoplasm"/>
    <property type="evidence" value="ECO:0007669"/>
    <property type="project" value="TreeGrafter"/>
</dbReference>
<dbReference type="Proteomes" id="UP000247416">
    <property type="component" value="Unassembled WGS sequence"/>
</dbReference>
<dbReference type="RefSeq" id="WP_107935436.1">
    <property type="nucleotide sequence ID" value="NZ_CP085009.1"/>
</dbReference>
<evidence type="ECO:0000313" key="1">
    <source>
        <dbReference type="EMBL" id="PYF03071.1"/>
    </source>
</evidence>
<gene>
    <name evidence="1" type="ORF">BJ095_13427</name>
</gene>
<dbReference type="InterPro" id="IPR013078">
    <property type="entry name" value="His_Pase_superF_clade-1"/>
</dbReference>
<dbReference type="OrthoDB" id="9783269at2"/>
<dbReference type="AlphaFoldDB" id="A0A318TDY3"/>
<evidence type="ECO:0000313" key="2">
    <source>
        <dbReference type="Proteomes" id="UP000247416"/>
    </source>
</evidence>
<organism evidence="1 2">
    <name type="scientific">Ureibacillus chungkukjangi</name>
    <dbReference type="NCBI Taxonomy" id="1202712"/>
    <lineage>
        <taxon>Bacteria</taxon>
        <taxon>Bacillati</taxon>
        <taxon>Bacillota</taxon>
        <taxon>Bacilli</taxon>
        <taxon>Bacillales</taxon>
        <taxon>Caryophanaceae</taxon>
        <taxon>Ureibacillus</taxon>
    </lineage>
</organism>
<dbReference type="InterPro" id="IPR029033">
    <property type="entry name" value="His_PPase_superfam"/>
</dbReference>
<protein>
    <submittedName>
        <fullName evidence="1">Alpha-ribazole phosphatase</fullName>
    </submittedName>
</protein>
<proteinExistence type="predicted"/>
<dbReference type="InterPro" id="IPR050275">
    <property type="entry name" value="PGM_Phosphatase"/>
</dbReference>
<comment type="caution">
    <text evidence="1">The sequence shown here is derived from an EMBL/GenBank/DDBJ whole genome shotgun (WGS) entry which is preliminary data.</text>
</comment>
<accession>A0A318TDY3</accession>
<dbReference type="PANTHER" id="PTHR48100:SF1">
    <property type="entry name" value="HISTIDINE PHOSPHATASE FAMILY PROTEIN-RELATED"/>
    <property type="match status" value="1"/>
</dbReference>
<dbReference type="SUPFAM" id="SSF53254">
    <property type="entry name" value="Phosphoglycerate mutase-like"/>
    <property type="match status" value="1"/>
</dbReference>
<sequence>MGNNCIVHLIRHEQTAANIKRKYIGWTDESILSKENYFDVPIRANVVYGSDLKRCKETAELYFPAATYSANSQLRELNFGDFEMKTYEELQDISQYRQWIEDPQNNTPPNGEAYQVFVKRVLSCFHQIISENKEYTFIVHGGVIRAILASFAPVEEEFRKIKASHRMIYTLKWCDFSYVREGKRCRLLLEEPIMAKENL</sequence>
<name>A0A318TDY3_9BACL</name>
<dbReference type="CDD" id="cd07067">
    <property type="entry name" value="HP_PGM_like"/>
    <property type="match status" value="1"/>
</dbReference>
<dbReference type="Pfam" id="PF00300">
    <property type="entry name" value="His_Phos_1"/>
    <property type="match status" value="1"/>
</dbReference>
<dbReference type="Gene3D" id="3.40.50.1240">
    <property type="entry name" value="Phosphoglycerate mutase-like"/>
    <property type="match status" value="1"/>
</dbReference>
<dbReference type="EMBL" id="QJTJ01000034">
    <property type="protein sequence ID" value="PYF03071.1"/>
    <property type="molecule type" value="Genomic_DNA"/>
</dbReference>